<sequence length="582" mass="66098">MRGQTSQAIENSDGSDYSPSDTASESSESDSETETVDFDREPRRSTSATSKADPLPPWEELKSLCWGRLRDPTTQTVLDRRRIVELYGLLKDDPEVPAEYRKSYATNARNLTETIISHYPFNVEDTSCPCDVPDCRRLPWNCQLVVTKRGHKLVPNRARCVFGSKTVRHQKWISQELPTYLAVTSQAKRAPSDQYETIMSQLPVFRAKQRQSARHRSLLAQATGARSDVGARTIMAQSPLWRSTQRRVAKHKSLLALASNARSTKQYEKIMGQSVQWRSDQQQLKRHRSIVASARKAASPKEALRILSQSNSWKAVKTRKLRCSTDSSFFNVNGVVKNMVRNSKSRGHTLTKEQACLYWLPLIAKQKRCEECHHAVIELSNSGLFQASPQRPDVSQGYSAANLKVFCLGLYNDWDLANQTIIRDAIRNAEVVAPLRPLPDKSIKPPPAINNRLAAIRQNMIATQRAECRKRGVRGAPTVVSQDEMYKMWYQAEDTCRLSGVKGSWESKQPLSLSFDRIVPGSRGGLYTRDNLQVALHAVNFAKCAYSQDDTIMWLENFKHPRRSMSTKPLRTRKAPERYRPY</sequence>
<feature type="compositionally biased region" description="Acidic residues" evidence="1">
    <location>
        <begin position="27"/>
        <end position="36"/>
    </location>
</feature>
<evidence type="ECO:0000256" key="1">
    <source>
        <dbReference type="SAM" id="MobiDB-lite"/>
    </source>
</evidence>
<dbReference type="OrthoDB" id="2155417at2759"/>
<dbReference type="EMBL" id="QEAO01000088">
    <property type="protein sequence ID" value="TPX30185.1"/>
    <property type="molecule type" value="Genomic_DNA"/>
</dbReference>
<dbReference type="AlphaFoldDB" id="A0A507BXW7"/>
<gene>
    <name evidence="2" type="ORF">SmJEL517_g06194</name>
</gene>
<feature type="compositionally biased region" description="Polar residues" evidence="1">
    <location>
        <begin position="1"/>
        <end position="14"/>
    </location>
</feature>
<name>A0A507BXW7_9FUNG</name>
<feature type="region of interest" description="Disordered" evidence="1">
    <location>
        <begin position="1"/>
        <end position="55"/>
    </location>
</feature>
<dbReference type="Gene3D" id="1.10.30.50">
    <property type="match status" value="1"/>
</dbReference>
<proteinExistence type="predicted"/>
<keyword evidence="3" id="KW-1185">Reference proteome</keyword>
<dbReference type="GeneID" id="42007417"/>
<accession>A0A507BXW7</accession>
<evidence type="ECO:0000313" key="3">
    <source>
        <dbReference type="Proteomes" id="UP000319731"/>
    </source>
</evidence>
<dbReference type="Proteomes" id="UP000319731">
    <property type="component" value="Unassembled WGS sequence"/>
</dbReference>
<organism evidence="2 3">
    <name type="scientific">Synchytrium microbalum</name>
    <dbReference type="NCBI Taxonomy" id="1806994"/>
    <lineage>
        <taxon>Eukaryota</taxon>
        <taxon>Fungi</taxon>
        <taxon>Fungi incertae sedis</taxon>
        <taxon>Chytridiomycota</taxon>
        <taxon>Chytridiomycota incertae sedis</taxon>
        <taxon>Chytridiomycetes</taxon>
        <taxon>Synchytriales</taxon>
        <taxon>Synchytriaceae</taxon>
        <taxon>Synchytrium</taxon>
    </lineage>
</organism>
<evidence type="ECO:0000313" key="2">
    <source>
        <dbReference type="EMBL" id="TPX30185.1"/>
    </source>
</evidence>
<dbReference type="RefSeq" id="XP_031021905.1">
    <property type="nucleotide sequence ID" value="XM_031172120.1"/>
</dbReference>
<feature type="compositionally biased region" description="Low complexity" evidence="1">
    <location>
        <begin position="15"/>
        <end position="26"/>
    </location>
</feature>
<protein>
    <submittedName>
        <fullName evidence="2">Uncharacterized protein</fullName>
    </submittedName>
</protein>
<reference evidence="2 3" key="1">
    <citation type="journal article" date="2019" name="Sci. Rep.">
        <title>Comparative genomics of chytrid fungi reveal insights into the obligate biotrophic and pathogenic lifestyle of Synchytrium endobioticum.</title>
        <authorList>
            <person name="van de Vossenberg B.T.L.H."/>
            <person name="Warris S."/>
            <person name="Nguyen H.D.T."/>
            <person name="van Gent-Pelzer M.P.E."/>
            <person name="Joly D.L."/>
            <person name="van de Geest H.C."/>
            <person name="Bonants P.J.M."/>
            <person name="Smith D.S."/>
            <person name="Levesque C.A."/>
            <person name="van der Lee T.A.J."/>
        </authorList>
    </citation>
    <scope>NUCLEOTIDE SEQUENCE [LARGE SCALE GENOMIC DNA]</scope>
    <source>
        <strain evidence="2 3">JEL517</strain>
    </source>
</reference>
<comment type="caution">
    <text evidence="2">The sequence shown here is derived from an EMBL/GenBank/DDBJ whole genome shotgun (WGS) entry which is preliminary data.</text>
</comment>